<dbReference type="InterPro" id="IPR001387">
    <property type="entry name" value="Cro/C1-type_HTH"/>
</dbReference>
<dbReference type="AlphaFoldDB" id="A0A1V2UBA1"/>
<evidence type="ECO:0000313" key="4">
    <source>
        <dbReference type="EMBL" id="PTO34753.1"/>
    </source>
</evidence>
<dbReference type="EMBL" id="PYGR01000047">
    <property type="protein sequence ID" value="PTO34753.1"/>
    <property type="molecule type" value="Genomic_DNA"/>
</dbReference>
<proteinExistence type="predicted"/>
<dbReference type="CDD" id="cd00093">
    <property type="entry name" value="HTH_XRE"/>
    <property type="match status" value="1"/>
</dbReference>
<name>A0A1V2UBA1_ENTMU</name>
<protein>
    <submittedName>
        <fullName evidence="3 4">Transcriptional regulator</fullName>
    </submittedName>
</protein>
<evidence type="ECO:0000313" key="5">
    <source>
        <dbReference type="Proteomes" id="UP000189299"/>
    </source>
</evidence>
<evidence type="ECO:0000259" key="2">
    <source>
        <dbReference type="PROSITE" id="PS50943"/>
    </source>
</evidence>
<dbReference type="SMART" id="SM00530">
    <property type="entry name" value="HTH_XRE"/>
    <property type="match status" value="1"/>
</dbReference>
<gene>
    <name evidence="3" type="ORF">BTN92_15105</name>
    <name evidence="4" type="ORF">C6N14_10720</name>
</gene>
<evidence type="ECO:0000313" key="6">
    <source>
        <dbReference type="Proteomes" id="UP000244022"/>
    </source>
</evidence>
<dbReference type="PANTHER" id="PTHR46558">
    <property type="entry name" value="TRACRIPTIONAL REGULATORY PROTEIN-RELATED-RELATED"/>
    <property type="match status" value="1"/>
</dbReference>
<dbReference type="Proteomes" id="UP000244022">
    <property type="component" value="Unassembled WGS sequence"/>
</dbReference>
<evidence type="ECO:0000313" key="3">
    <source>
        <dbReference type="EMBL" id="ONN40453.1"/>
    </source>
</evidence>
<reference evidence="3 5" key="1">
    <citation type="submission" date="2016-12" db="EMBL/GenBank/DDBJ databases">
        <authorList>
            <person name="Song W.-J."/>
            <person name="Kurnit D.M."/>
        </authorList>
    </citation>
    <scope>NUCLEOTIDE SEQUENCE [LARGE SCALE GENOMIC DNA]</scope>
    <source>
        <strain evidence="3 5">CGB1038-1_S1</strain>
    </source>
</reference>
<accession>A0A1V2UBA1</accession>
<evidence type="ECO:0000256" key="1">
    <source>
        <dbReference type="ARBA" id="ARBA00023125"/>
    </source>
</evidence>
<dbReference type="GO" id="GO:0003677">
    <property type="term" value="F:DNA binding"/>
    <property type="evidence" value="ECO:0007669"/>
    <property type="project" value="UniProtKB-KW"/>
</dbReference>
<dbReference type="EMBL" id="MSTR01000021">
    <property type="protein sequence ID" value="ONN40453.1"/>
    <property type="molecule type" value="Genomic_DNA"/>
</dbReference>
<dbReference type="OrthoDB" id="5190137at2"/>
<dbReference type="InterPro" id="IPR010982">
    <property type="entry name" value="Lambda_DNA-bd_dom_sf"/>
</dbReference>
<dbReference type="Proteomes" id="UP000189299">
    <property type="component" value="Unassembled WGS sequence"/>
</dbReference>
<organism evidence="3 5">
    <name type="scientific">Enterococcus mundtii</name>
    <dbReference type="NCBI Taxonomy" id="53346"/>
    <lineage>
        <taxon>Bacteria</taxon>
        <taxon>Bacillati</taxon>
        <taxon>Bacillota</taxon>
        <taxon>Bacilli</taxon>
        <taxon>Lactobacillales</taxon>
        <taxon>Enterococcaceae</taxon>
        <taxon>Enterococcus</taxon>
    </lineage>
</organism>
<comment type="caution">
    <text evidence="3">The sequence shown here is derived from an EMBL/GenBank/DDBJ whole genome shotgun (WGS) entry which is preliminary data.</text>
</comment>
<dbReference type="PANTHER" id="PTHR46558:SF11">
    <property type="entry name" value="HTH-TYPE TRANSCRIPTIONAL REGULATOR XRE"/>
    <property type="match status" value="1"/>
</dbReference>
<feature type="domain" description="HTH cro/C1-type" evidence="2">
    <location>
        <begin position="20"/>
        <end position="74"/>
    </location>
</feature>
<sequence length="77" mass="8969">MFRFSYEEDKLKAELFSKKLKKIREERELVVEQIALLAGVSTASIRSYEAGTTLPNVKRVLKLANFFDVSLDYFFTE</sequence>
<dbReference type="RefSeq" id="WP_023520789.1">
    <property type="nucleotide sequence ID" value="NZ_BQWJ01000015.1"/>
</dbReference>
<keyword evidence="1" id="KW-0238">DNA-binding</keyword>
<reference evidence="4 6" key="2">
    <citation type="submission" date="2018-03" db="EMBL/GenBank/DDBJ databases">
        <title>Draft genome sequences of four Enterococcus mundtii strains isolated from beef slaughterhouses in Kenya.</title>
        <authorList>
            <person name="Wambui J."/>
            <person name="Stevens M."/>
            <person name="Njage P."/>
            <person name="Stephan R."/>
            <person name="Tasara T."/>
        </authorList>
    </citation>
    <scope>NUCLEOTIDE SEQUENCE [LARGE SCALE GENOMIC DNA]</scope>
    <source>
        <strain evidence="4 6">H18-EM</strain>
    </source>
</reference>
<dbReference type="SUPFAM" id="SSF47413">
    <property type="entry name" value="lambda repressor-like DNA-binding domains"/>
    <property type="match status" value="1"/>
</dbReference>
<dbReference type="Pfam" id="PF01381">
    <property type="entry name" value="HTH_3"/>
    <property type="match status" value="1"/>
</dbReference>
<dbReference type="Gene3D" id="1.10.260.40">
    <property type="entry name" value="lambda repressor-like DNA-binding domains"/>
    <property type="match status" value="1"/>
</dbReference>
<dbReference type="PROSITE" id="PS50943">
    <property type="entry name" value="HTH_CROC1"/>
    <property type="match status" value="1"/>
</dbReference>